<feature type="compositionally biased region" description="Acidic residues" evidence="1">
    <location>
        <begin position="156"/>
        <end position="169"/>
    </location>
</feature>
<feature type="compositionally biased region" description="Low complexity" evidence="1">
    <location>
        <begin position="177"/>
        <end position="188"/>
    </location>
</feature>
<feature type="compositionally biased region" description="Basic residues" evidence="1">
    <location>
        <begin position="93"/>
        <end position="104"/>
    </location>
</feature>
<feature type="compositionally biased region" description="Polar residues" evidence="1">
    <location>
        <begin position="191"/>
        <end position="200"/>
    </location>
</feature>
<protein>
    <submittedName>
        <fullName evidence="2">Uncharacterized protein</fullName>
    </submittedName>
</protein>
<dbReference type="Gramene" id="BGIOSGA037551-TA">
    <property type="protein sequence ID" value="BGIOSGA037551-PA"/>
    <property type="gene ID" value="BGIOSGA037551"/>
</dbReference>
<sequence>MAMRLCLVHPAWASHMSSRSSPLRTRSPHGGSWGVLLPSTGFLPFDDNNTMPSLSLSFVSASSELVMLSWPRRTGSPTASAPPTTCTSCATWPRRRRRPSRPRRAGPSCTGDHCPLRRLLLPRCQGSSRCRPQLVASGVLPAPLSLTPALVDEPCDAEQQDDAGDDDNGGGDASHKATAVGRARTAGAQPRQFTSESGTLSSIQTALVIHAT</sequence>
<evidence type="ECO:0000256" key="1">
    <source>
        <dbReference type="SAM" id="MobiDB-lite"/>
    </source>
</evidence>
<accession>B8BMD9</accession>
<keyword evidence="3" id="KW-1185">Reference proteome</keyword>
<reference evidence="2 3" key="1">
    <citation type="journal article" date="2005" name="PLoS Biol.">
        <title>The genomes of Oryza sativa: a history of duplications.</title>
        <authorList>
            <person name="Yu J."/>
            <person name="Wang J."/>
            <person name="Lin W."/>
            <person name="Li S."/>
            <person name="Li H."/>
            <person name="Zhou J."/>
            <person name="Ni P."/>
            <person name="Dong W."/>
            <person name="Hu S."/>
            <person name="Zeng C."/>
            <person name="Zhang J."/>
            <person name="Zhang Y."/>
            <person name="Li R."/>
            <person name="Xu Z."/>
            <person name="Li S."/>
            <person name="Li X."/>
            <person name="Zheng H."/>
            <person name="Cong L."/>
            <person name="Lin L."/>
            <person name="Yin J."/>
            <person name="Geng J."/>
            <person name="Li G."/>
            <person name="Shi J."/>
            <person name="Liu J."/>
            <person name="Lv H."/>
            <person name="Li J."/>
            <person name="Wang J."/>
            <person name="Deng Y."/>
            <person name="Ran L."/>
            <person name="Shi X."/>
            <person name="Wang X."/>
            <person name="Wu Q."/>
            <person name="Li C."/>
            <person name="Ren X."/>
            <person name="Wang J."/>
            <person name="Wang X."/>
            <person name="Li D."/>
            <person name="Liu D."/>
            <person name="Zhang X."/>
            <person name="Ji Z."/>
            <person name="Zhao W."/>
            <person name="Sun Y."/>
            <person name="Zhang Z."/>
            <person name="Bao J."/>
            <person name="Han Y."/>
            <person name="Dong L."/>
            <person name="Ji J."/>
            <person name="Chen P."/>
            <person name="Wu S."/>
            <person name="Liu J."/>
            <person name="Xiao Y."/>
            <person name="Bu D."/>
            <person name="Tan J."/>
            <person name="Yang L."/>
            <person name="Ye C."/>
            <person name="Zhang J."/>
            <person name="Xu J."/>
            <person name="Zhou Y."/>
            <person name="Yu Y."/>
            <person name="Zhang B."/>
            <person name="Zhuang S."/>
            <person name="Wei H."/>
            <person name="Liu B."/>
            <person name="Lei M."/>
            <person name="Yu H."/>
            <person name="Li Y."/>
            <person name="Xu H."/>
            <person name="Wei S."/>
            <person name="He X."/>
            <person name="Fang L."/>
            <person name="Zhang Z."/>
            <person name="Zhang Y."/>
            <person name="Huang X."/>
            <person name="Su Z."/>
            <person name="Tong W."/>
            <person name="Li J."/>
            <person name="Tong Z."/>
            <person name="Li S."/>
            <person name="Ye J."/>
            <person name="Wang L."/>
            <person name="Fang L."/>
            <person name="Lei T."/>
            <person name="Chen C."/>
            <person name="Chen H."/>
            <person name="Xu Z."/>
            <person name="Li H."/>
            <person name="Huang H."/>
            <person name="Zhang F."/>
            <person name="Xu H."/>
            <person name="Li N."/>
            <person name="Zhao C."/>
            <person name="Li S."/>
            <person name="Dong L."/>
            <person name="Huang Y."/>
            <person name="Li L."/>
            <person name="Xi Y."/>
            <person name="Qi Q."/>
            <person name="Li W."/>
            <person name="Zhang B."/>
            <person name="Hu W."/>
            <person name="Zhang Y."/>
            <person name="Tian X."/>
            <person name="Jiao Y."/>
            <person name="Liang X."/>
            <person name="Jin J."/>
            <person name="Gao L."/>
            <person name="Zheng W."/>
            <person name="Hao B."/>
            <person name="Liu S."/>
            <person name="Wang W."/>
            <person name="Yuan L."/>
            <person name="Cao M."/>
            <person name="McDermott J."/>
            <person name="Samudrala R."/>
            <person name="Wang J."/>
            <person name="Wong G.K."/>
            <person name="Yang H."/>
        </authorList>
    </citation>
    <scope>NUCLEOTIDE SEQUENCE [LARGE SCALE GENOMIC DNA]</scope>
    <source>
        <strain evidence="3">cv. 93-11</strain>
    </source>
</reference>
<name>B8BMD9_ORYSI</name>
<dbReference type="STRING" id="39946.B8BMD9"/>
<evidence type="ECO:0000313" key="3">
    <source>
        <dbReference type="Proteomes" id="UP000007015"/>
    </source>
</evidence>
<dbReference type="AlphaFoldDB" id="B8BMD9"/>
<dbReference type="HOGENOM" id="CLU_1301475_0_0_1"/>
<feature type="region of interest" description="Disordered" evidence="1">
    <location>
        <begin position="156"/>
        <end position="200"/>
    </location>
</feature>
<dbReference type="EMBL" id="CM000137">
    <property type="protein sequence ID" value="EEC69459.1"/>
    <property type="molecule type" value="Genomic_DNA"/>
</dbReference>
<feature type="region of interest" description="Disordered" evidence="1">
    <location>
        <begin position="92"/>
        <end position="112"/>
    </location>
</feature>
<organism evidence="2 3">
    <name type="scientific">Oryza sativa subsp. indica</name>
    <name type="common">Rice</name>
    <dbReference type="NCBI Taxonomy" id="39946"/>
    <lineage>
        <taxon>Eukaryota</taxon>
        <taxon>Viridiplantae</taxon>
        <taxon>Streptophyta</taxon>
        <taxon>Embryophyta</taxon>
        <taxon>Tracheophyta</taxon>
        <taxon>Spermatophyta</taxon>
        <taxon>Magnoliopsida</taxon>
        <taxon>Liliopsida</taxon>
        <taxon>Poales</taxon>
        <taxon>Poaceae</taxon>
        <taxon>BOP clade</taxon>
        <taxon>Oryzoideae</taxon>
        <taxon>Oryzeae</taxon>
        <taxon>Oryzinae</taxon>
        <taxon>Oryza</taxon>
        <taxon>Oryza sativa</taxon>
    </lineage>
</organism>
<evidence type="ECO:0000313" key="2">
    <source>
        <dbReference type="EMBL" id="EEC69459.1"/>
    </source>
</evidence>
<proteinExistence type="predicted"/>
<gene>
    <name evidence="2" type="ORF">OsI_38651</name>
</gene>
<dbReference type="Proteomes" id="UP000007015">
    <property type="component" value="Chromosome 12"/>
</dbReference>